<keyword evidence="6" id="KW-0235">DNA replication</keyword>
<name>I0HHU1_ACTM4</name>
<dbReference type="eggNOG" id="COG0592">
    <property type="taxonomic scope" value="Bacteria"/>
</dbReference>
<evidence type="ECO:0000313" key="11">
    <source>
        <dbReference type="EMBL" id="BAL92578.1"/>
    </source>
</evidence>
<evidence type="ECO:0000256" key="6">
    <source>
        <dbReference type="ARBA" id="ARBA00022705"/>
    </source>
</evidence>
<dbReference type="Pfam" id="PF02767">
    <property type="entry name" value="DNA_pol3_beta_2"/>
    <property type="match status" value="1"/>
</dbReference>
<proteinExistence type="inferred from homology"/>
<dbReference type="HOGENOM" id="CLU_066011_0_0_11"/>
<keyword evidence="4" id="KW-0808">Transferase</keyword>
<comment type="similarity">
    <text evidence="2">Belongs to the beta sliding clamp family.</text>
</comment>
<dbReference type="InterPro" id="IPR022637">
    <property type="entry name" value="DNA_polIII_beta_cen"/>
</dbReference>
<dbReference type="AlphaFoldDB" id="I0HHU1"/>
<dbReference type="GO" id="GO:0009360">
    <property type="term" value="C:DNA polymerase III complex"/>
    <property type="evidence" value="ECO:0007669"/>
    <property type="project" value="InterPro"/>
</dbReference>
<dbReference type="PROSITE" id="PS50937">
    <property type="entry name" value="HTH_MERR_2"/>
    <property type="match status" value="1"/>
</dbReference>
<dbReference type="Gene3D" id="1.10.1660.10">
    <property type="match status" value="1"/>
</dbReference>
<keyword evidence="12" id="KW-1185">Reference proteome</keyword>
<dbReference type="GO" id="GO:0005737">
    <property type="term" value="C:cytoplasm"/>
    <property type="evidence" value="ECO:0007669"/>
    <property type="project" value="UniProtKB-SubCell"/>
</dbReference>
<dbReference type="GO" id="GO:0003887">
    <property type="term" value="F:DNA-directed DNA polymerase activity"/>
    <property type="evidence" value="ECO:0007669"/>
    <property type="project" value="UniProtKB-KW"/>
</dbReference>
<dbReference type="PANTHER" id="PTHR30478">
    <property type="entry name" value="DNA POLYMERASE III SUBUNIT BETA"/>
    <property type="match status" value="1"/>
</dbReference>
<keyword evidence="5" id="KW-0548">Nucleotidyltransferase</keyword>
<dbReference type="Pfam" id="PF13411">
    <property type="entry name" value="MerR_1"/>
    <property type="match status" value="1"/>
</dbReference>
<protein>
    <submittedName>
        <fullName evidence="11">Putative MerR-family transcriptional regulator</fullName>
    </submittedName>
</protein>
<evidence type="ECO:0000256" key="2">
    <source>
        <dbReference type="ARBA" id="ARBA00010752"/>
    </source>
</evidence>
<evidence type="ECO:0000313" key="12">
    <source>
        <dbReference type="Proteomes" id="UP000007882"/>
    </source>
</evidence>
<dbReference type="InterPro" id="IPR046938">
    <property type="entry name" value="DNA_clamp_sf"/>
</dbReference>
<dbReference type="GO" id="GO:0003677">
    <property type="term" value="F:DNA binding"/>
    <property type="evidence" value="ECO:0007669"/>
    <property type="project" value="UniProtKB-KW"/>
</dbReference>
<sequence>MTLQQVETPGSDTVSETRGIGDAARASGLSVSALRYYDGAGVLVPAVVDPVTGYRRYTAEQITAARLIAGLRRVGMPVADIAQAVQNLSDPSRVRGRLAAHLARLEAGLADARRELLRLHALLDLEENLMTRLTLSTTALCAALDAVRFAAAAATDPIPPGVLFETGEGMLTLVTTDRYRLAVATVPAEVEGPPARRFLPLDLADDIHGLPAGRVTLDLAADRARAQAGDVIVEGKPIEMDFPDYRRLLPVPAEGTRRIAVDTAALRERLAAAPVVPREHDGQPYPVSVLGLDPAGSLRLGTEGEWEADRDAHVAVNREFLLQALDAGGPGQLVLELDGPLRPLAVRVAGDDTRFSLLMPVRP</sequence>
<reference evidence="11 12" key="1">
    <citation type="submission" date="2012-02" db="EMBL/GenBank/DDBJ databases">
        <title>Complete genome sequence of Actinoplanes missouriensis 431 (= NBRC 102363).</title>
        <authorList>
            <person name="Ohnishi Y."/>
            <person name="Ishikawa J."/>
            <person name="Sekine M."/>
            <person name="Hosoyama A."/>
            <person name="Harada T."/>
            <person name="Narita H."/>
            <person name="Hata T."/>
            <person name="Konno Y."/>
            <person name="Tutikane K."/>
            <person name="Fujita N."/>
            <person name="Horinouchi S."/>
            <person name="Hayakawa M."/>
        </authorList>
    </citation>
    <scope>NUCLEOTIDE SEQUENCE [LARGE SCALE GENOMIC DNA]</scope>
    <source>
        <strain evidence="12">ATCC 14538 / DSM 43046 / CBS 188.64 / JCM 3121 / NBRC 102363 / NCIMB 12654 / NRRL B-3342 / UNCC 431</strain>
    </source>
</reference>
<dbReference type="GO" id="GO:0006355">
    <property type="term" value="P:regulation of DNA-templated transcription"/>
    <property type="evidence" value="ECO:0007669"/>
    <property type="project" value="InterPro"/>
</dbReference>
<feature type="domain" description="HTH merR-type" evidence="10">
    <location>
        <begin position="20"/>
        <end position="87"/>
    </location>
</feature>
<feature type="coiled-coil region" evidence="9">
    <location>
        <begin position="102"/>
        <end position="129"/>
    </location>
</feature>
<dbReference type="SMART" id="SM00422">
    <property type="entry name" value="HTH_MERR"/>
    <property type="match status" value="1"/>
</dbReference>
<dbReference type="PANTHER" id="PTHR30478:SF0">
    <property type="entry name" value="BETA SLIDING CLAMP"/>
    <property type="match status" value="1"/>
</dbReference>
<dbReference type="SUPFAM" id="SSF46955">
    <property type="entry name" value="Putative DNA-binding domain"/>
    <property type="match status" value="1"/>
</dbReference>
<evidence type="ECO:0000256" key="7">
    <source>
        <dbReference type="ARBA" id="ARBA00022932"/>
    </source>
</evidence>
<evidence type="ECO:0000259" key="10">
    <source>
        <dbReference type="PROSITE" id="PS50937"/>
    </source>
</evidence>
<evidence type="ECO:0000256" key="3">
    <source>
        <dbReference type="ARBA" id="ARBA00022490"/>
    </source>
</evidence>
<dbReference type="GO" id="GO:0006271">
    <property type="term" value="P:DNA strand elongation involved in DNA replication"/>
    <property type="evidence" value="ECO:0007669"/>
    <property type="project" value="TreeGrafter"/>
</dbReference>
<dbReference type="KEGG" id="ams:AMIS_73580"/>
<organism evidence="11 12">
    <name type="scientific">Actinoplanes missouriensis (strain ATCC 14538 / DSM 43046 / CBS 188.64 / JCM 3121 / NBRC 102363 / NCIMB 12654 / NRRL B-3342 / UNCC 431)</name>
    <dbReference type="NCBI Taxonomy" id="512565"/>
    <lineage>
        <taxon>Bacteria</taxon>
        <taxon>Bacillati</taxon>
        <taxon>Actinomycetota</taxon>
        <taxon>Actinomycetes</taxon>
        <taxon>Micromonosporales</taxon>
        <taxon>Micromonosporaceae</taxon>
        <taxon>Actinoplanes</taxon>
    </lineage>
</organism>
<accession>I0HHU1</accession>
<evidence type="ECO:0000256" key="8">
    <source>
        <dbReference type="ARBA" id="ARBA00023125"/>
    </source>
</evidence>
<dbReference type="InterPro" id="IPR009061">
    <property type="entry name" value="DNA-bd_dom_put_sf"/>
</dbReference>
<dbReference type="Gene3D" id="3.10.150.10">
    <property type="entry name" value="DNA Polymerase III, subunit A, domain 2"/>
    <property type="match status" value="2"/>
</dbReference>
<dbReference type="PATRIC" id="fig|512565.3.peg.7367"/>
<dbReference type="PROSITE" id="PS00552">
    <property type="entry name" value="HTH_MERR_1"/>
    <property type="match status" value="1"/>
</dbReference>
<dbReference type="InterPro" id="IPR001001">
    <property type="entry name" value="DNA_polIII_beta"/>
</dbReference>
<dbReference type="Proteomes" id="UP000007882">
    <property type="component" value="Chromosome"/>
</dbReference>
<keyword evidence="7" id="KW-0239">DNA-directed DNA polymerase</keyword>
<dbReference type="EMBL" id="AP012319">
    <property type="protein sequence ID" value="BAL92578.1"/>
    <property type="molecule type" value="Genomic_DNA"/>
</dbReference>
<keyword evidence="3" id="KW-0963">Cytoplasm</keyword>
<gene>
    <name evidence="11" type="ordered locus">AMIS_73580</name>
</gene>
<dbReference type="eggNOG" id="COG0789">
    <property type="taxonomic scope" value="Bacteria"/>
</dbReference>
<dbReference type="SUPFAM" id="SSF55979">
    <property type="entry name" value="DNA clamp"/>
    <property type="match status" value="2"/>
</dbReference>
<evidence type="ECO:0000256" key="9">
    <source>
        <dbReference type="SAM" id="Coils"/>
    </source>
</evidence>
<evidence type="ECO:0000256" key="4">
    <source>
        <dbReference type="ARBA" id="ARBA00022679"/>
    </source>
</evidence>
<dbReference type="GO" id="GO:0008408">
    <property type="term" value="F:3'-5' exonuclease activity"/>
    <property type="evidence" value="ECO:0007669"/>
    <property type="project" value="InterPro"/>
</dbReference>
<evidence type="ECO:0000256" key="5">
    <source>
        <dbReference type="ARBA" id="ARBA00022695"/>
    </source>
</evidence>
<keyword evidence="9" id="KW-0175">Coiled coil</keyword>
<keyword evidence="8" id="KW-0238">DNA-binding</keyword>
<dbReference type="SMART" id="SM00480">
    <property type="entry name" value="POL3Bc"/>
    <property type="match status" value="1"/>
</dbReference>
<comment type="subcellular location">
    <subcellularLocation>
        <location evidence="1">Cytoplasm</location>
    </subcellularLocation>
</comment>
<dbReference type="STRING" id="512565.AMIS_73580"/>
<dbReference type="InterPro" id="IPR000551">
    <property type="entry name" value="MerR-type_HTH_dom"/>
</dbReference>
<evidence type="ECO:0000256" key="1">
    <source>
        <dbReference type="ARBA" id="ARBA00004496"/>
    </source>
</evidence>